<organism evidence="5 6">
    <name type="scientific">Trifolium subterraneum</name>
    <name type="common">Subterranean clover</name>
    <dbReference type="NCBI Taxonomy" id="3900"/>
    <lineage>
        <taxon>Eukaryota</taxon>
        <taxon>Viridiplantae</taxon>
        <taxon>Streptophyta</taxon>
        <taxon>Embryophyta</taxon>
        <taxon>Tracheophyta</taxon>
        <taxon>Spermatophyta</taxon>
        <taxon>Magnoliopsida</taxon>
        <taxon>eudicotyledons</taxon>
        <taxon>Gunneridae</taxon>
        <taxon>Pentapetalae</taxon>
        <taxon>rosids</taxon>
        <taxon>fabids</taxon>
        <taxon>Fabales</taxon>
        <taxon>Fabaceae</taxon>
        <taxon>Papilionoideae</taxon>
        <taxon>50 kb inversion clade</taxon>
        <taxon>NPAAA clade</taxon>
        <taxon>Hologalegina</taxon>
        <taxon>IRL clade</taxon>
        <taxon>Trifolieae</taxon>
        <taxon>Trifolium</taxon>
    </lineage>
</organism>
<protein>
    <recommendedName>
        <fullName evidence="4">Glycosyltransferase</fullName>
        <ecNumber evidence="4">2.4.1.-</ecNumber>
    </recommendedName>
</protein>
<dbReference type="EC" id="2.4.1.-" evidence="4"/>
<dbReference type="AlphaFoldDB" id="A0A2Z6LV30"/>
<dbReference type="OrthoDB" id="5835829at2759"/>
<sequence>METEQPKQKSSPHVLIFPCPAQGHVNPMLKLAELLAIQNLHTTFLNTKYIHNRLIQFNDDIQALLESYPKLQFKTISDFHDEEEHPGFGEKIGDVLVALSLYGKPLLRDIIVSEKISCLIVDGIFGDLAIDLAHEFGIQLITFRTISACCLWAYLCVPKLIQCNELPIRGDEDMDRMIRNTPGMENLLRCRDFPSFKRVDKENDHIILDHVVLLTQQSLKANALILNTFEDLEAPILSQIRLHFPKLTTYTLGPLHHHLYTTKKSSSSSSSSSFFKADRTCMTWLESQPLKSVVYVNFGSITSMKREEIIEIWHGLLNSKKQFLWVIRPNMVQEKGLLKELEEGTNKEQGLIVGWVPQEEVLSHKAIGAFLTHSGWNSTLESVVCGVPMICWPYFADQQINSRFVSDVWKIGLDMKDVCDRKVVENMVNDVMVNRKEAFLKSAMEIAKLACKSVSCDGSSYNNFKDLIEYIRSTSP</sequence>
<dbReference type="Pfam" id="PF00201">
    <property type="entry name" value="UDPGT"/>
    <property type="match status" value="1"/>
</dbReference>
<keyword evidence="6" id="KW-1185">Reference proteome</keyword>
<reference evidence="6" key="1">
    <citation type="journal article" date="2017" name="Front. Plant Sci.">
        <title>Climate Clever Clovers: New Paradigm to Reduce the Environmental Footprint of Ruminants by Breeding Low Methanogenic Forages Utilizing Haplotype Variation.</title>
        <authorList>
            <person name="Kaur P."/>
            <person name="Appels R."/>
            <person name="Bayer P.E."/>
            <person name="Keeble-Gagnere G."/>
            <person name="Wang J."/>
            <person name="Hirakawa H."/>
            <person name="Shirasawa K."/>
            <person name="Vercoe P."/>
            <person name="Stefanova K."/>
            <person name="Durmic Z."/>
            <person name="Nichols P."/>
            <person name="Revell C."/>
            <person name="Isobe S.N."/>
            <person name="Edwards D."/>
            <person name="Erskine W."/>
        </authorList>
    </citation>
    <scope>NUCLEOTIDE SEQUENCE [LARGE SCALE GENOMIC DNA]</scope>
    <source>
        <strain evidence="6">cv. Daliak</strain>
    </source>
</reference>
<accession>A0A2Z6LV30</accession>
<evidence type="ECO:0000256" key="3">
    <source>
        <dbReference type="RuleBase" id="RU003718"/>
    </source>
</evidence>
<dbReference type="GO" id="GO:0080043">
    <property type="term" value="F:quercetin 3-O-glucosyltransferase activity"/>
    <property type="evidence" value="ECO:0007669"/>
    <property type="project" value="TreeGrafter"/>
</dbReference>
<evidence type="ECO:0000256" key="1">
    <source>
        <dbReference type="ARBA" id="ARBA00009995"/>
    </source>
</evidence>
<dbReference type="InterPro" id="IPR035595">
    <property type="entry name" value="UDP_glycos_trans_CS"/>
</dbReference>
<evidence type="ECO:0000256" key="4">
    <source>
        <dbReference type="RuleBase" id="RU362057"/>
    </source>
</evidence>
<dbReference type="SUPFAM" id="SSF53756">
    <property type="entry name" value="UDP-Glycosyltransferase/glycogen phosphorylase"/>
    <property type="match status" value="1"/>
</dbReference>
<dbReference type="PROSITE" id="PS00375">
    <property type="entry name" value="UDPGT"/>
    <property type="match status" value="1"/>
</dbReference>
<keyword evidence="2 3" id="KW-0808">Transferase</keyword>
<dbReference type="Gene3D" id="3.40.50.2000">
    <property type="entry name" value="Glycogen Phosphorylase B"/>
    <property type="match status" value="2"/>
</dbReference>
<dbReference type="GO" id="GO:0080044">
    <property type="term" value="F:quercetin 7-O-glucosyltransferase activity"/>
    <property type="evidence" value="ECO:0007669"/>
    <property type="project" value="TreeGrafter"/>
</dbReference>
<dbReference type="PANTHER" id="PTHR11926:SF1392">
    <property type="entry name" value="GLYCOSYLTRANSFERASE"/>
    <property type="match status" value="1"/>
</dbReference>
<comment type="similarity">
    <text evidence="1 3">Belongs to the UDP-glycosyltransferase family.</text>
</comment>
<keyword evidence="3" id="KW-0328">Glycosyltransferase</keyword>
<evidence type="ECO:0000256" key="2">
    <source>
        <dbReference type="ARBA" id="ARBA00022679"/>
    </source>
</evidence>
<evidence type="ECO:0000313" key="5">
    <source>
        <dbReference type="EMBL" id="GAU23311.1"/>
    </source>
</evidence>
<dbReference type="PANTHER" id="PTHR11926">
    <property type="entry name" value="GLUCOSYL/GLUCURONOSYL TRANSFERASES"/>
    <property type="match status" value="1"/>
</dbReference>
<name>A0A2Z6LV30_TRISU</name>
<dbReference type="InterPro" id="IPR002213">
    <property type="entry name" value="UDP_glucos_trans"/>
</dbReference>
<evidence type="ECO:0000313" key="6">
    <source>
        <dbReference type="Proteomes" id="UP000242715"/>
    </source>
</evidence>
<dbReference type="Proteomes" id="UP000242715">
    <property type="component" value="Unassembled WGS sequence"/>
</dbReference>
<dbReference type="EMBL" id="DF973267">
    <property type="protein sequence ID" value="GAU23311.1"/>
    <property type="molecule type" value="Genomic_DNA"/>
</dbReference>
<dbReference type="FunFam" id="3.40.50.2000:FF:000040">
    <property type="entry name" value="UDP-glycosyltransferase 76C1"/>
    <property type="match status" value="1"/>
</dbReference>
<gene>
    <name evidence="5" type="ORF">TSUD_237650</name>
</gene>
<proteinExistence type="inferred from homology"/>
<dbReference type="CDD" id="cd03784">
    <property type="entry name" value="GT1_Gtf-like"/>
    <property type="match status" value="1"/>
</dbReference>